<evidence type="ECO:0008006" key="13">
    <source>
        <dbReference type="Google" id="ProtNLM"/>
    </source>
</evidence>
<dbReference type="InterPro" id="IPR001487">
    <property type="entry name" value="Bromodomain"/>
</dbReference>
<dbReference type="Pfam" id="PF00439">
    <property type="entry name" value="Bromodomain"/>
    <property type="match status" value="1"/>
</dbReference>
<feature type="domain" description="NET" evidence="10">
    <location>
        <begin position="321"/>
        <end position="402"/>
    </location>
</feature>
<reference evidence="12" key="1">
    <citation type="journal article" date="2019" name="Gigascience">
        <title>De novo genome assembly of the endangered Acer yangbiense, a plant species with extremely small populations endemic to Yunnan Province, China.</title>
        <authorList>
            <person name="Yang J."/>
            <person name="Wariss H.M."/>
            <person name="Tao L."/>
            <person name="Zhang R."/>
            <person name="Yun Q."/>
            <person name="Hollingsworth P."/>
            <person name="Dao Z."/>
            <person name="Luo G."/>
            <person name="Guo H."/>
            <person name="Ma Y."/>
            <person name="Sun W."/>
        </authorList>
    </citation>
    <scope>NUCLEOTIDE SEQUENCE [LARGE SCALE GENOMIC DNA]</scope>
    <source>
        <strain evidence="12">cv. Malutang</strain>
    </source>
</reference>
<dbReference type="Proteomes" id="UP000323000">
    <property type="component" value="Chromosome 9"/>
</dbReference>
<dbReference type="PANTHER" id="PTHR46136">
    <property type="entry name" value="TRANSCRIPTION FACTOR GTE8"/>
    <property type="match status" value="1"/>
</dbReference>
<comment type="subcellular location">
    <subcellularLocation>
        <location evidence="1">Nucleus</location>
    </subcellularLocation>
</comment>
<dbReference type="Pfam" id="PF17035">
    <property type="entry name" value="BET"/>
    <property type="match status" value="1"/>
</dbReference>
<organism evidence="11 12">
    <name type="scientific">Acer yangbiense</name>
    <dbReference type="NCBI Taxonomy" id="1000413"/>
    <lineage>
        <taxon>Eukaryota</taxon>
        <taxon>Viridiplantae</taxon>
        <taxon>Streptophyta</taxon>
        <taxon>Embryophyta</taxon>
        <taxon>Tracheophyta</taxon>
        <taxon>Spermatophyta</taxon>
        <taxon>Magnoliopsida</taxon>
        <taxon>eudicotyledons</taxon>
        <taxon>Gunneridae</taxon>
        <taxon>Pentapetalae</taxon>
        <taxon>rosids</taxon>
        <taxon>malvids</taxon>
        <taxon>Sapindales</taxon>
        <taxon>Sapindaceae</taxon>
        <taxon>Hippocastanoideae</taxon>
        <taxon>Acereae</taxon>
        <taxon>Acer</taxon>
    </lineage>
</organism>
<evidence type="ECO:0000259" key="9">
    <source>
        <dbReference type="PROSITE" id="PS50014"/>
    </source>
</evidence>
<dbReference type="InterPro" id="IPR037377">
    <property type="entry name" value="GTE_bromo"/>
</dbReference>
<evidence type="ECO:0000259" key="10">
    <source>
        <dbReference type="PROSITE" id="PS51525"/>
    </source>
</evidence>
<evidence type="ECO:0000313" key="11">
    <source>
        <dbReference type="EMBL" id="TXG54802.1"/>
    </source>
</evidence>
<dbReference type="Gene3D" id="1.20.1270.220">
    <property type="match status" value="1"/>
</dbReference>
<proteinExistence type="predicted"/>
<dbReference type="CDD" id="cd05506">
    <property type="entry name" value="Bromo_plant1"/>
    <property type="match status" value="1"/>
</dbReference>
<evidence type="ECO:0000256" key="1">
    <source>
        <dbReference type="ARBA" id="ARBA00004123"/>
    </source>
</evidence>
<dbReference type="PROSITE" id="PS51525">
    <property type="entry name" value="NET"/>
    <property type="match status" value="1"/>
</dbReference>
<dbReference type="SUPFAM" id="SSF47370">
    <property type="entry name" value="Bromodomain"/>
    <property type="match status" value="1"/>
</dbReference>
<feature type="region of interest" description="Disordered" evidence="8">
    <location>
        <begin position="591"/>
        <end position="610"/>
    </location>
</feature>
<keyword evidence="12" id="KW-1185">Reference proteome</keyword>
<dbReference type="PROSITE" id="PS50014">
    <property type="entry name" value="BROMODOMAIN_2"/>
    <property type="match status" value="1"/>
</dbReference>
<evidence type="ECO:0000313" key="12">
    <source>
        <dbReference type="Proteomes" id="UP000323000"/>
    </source>
</evidence>
<keyword evidence="2" id="KW-0805">Transcription regulation</keyword>
<evidence type="ECO:0000256" key="2">
    <source>
        <dbReference type="ARBA" id="ARBA00023015"/>
    </source>
</evidence>
<feature type="domain" description="Bromo" evidence="9">
    <location>
        <begin position="190"/>
        <end position="262"/>
    </location>
</feature>
<evidence type="ECO:0000256" key="8">
    <source>
        <dbReference type="SAM" id="MobiDB-lite"/>
    </source>
</evidence>
<dbReference type="Gene3D" id="1.20.920.10">
    <property type="entry name" value="Bromodomain-like"/>
    <property type="match status" value="1"/>
</dbReference>
<dbReference type="PRINTS" id="PR00503">
    <property type="entry name" value="BROMODOMAIN"/>
</dbReference>
<keyword evidence="4 7" id="KW-0103">Bromodomain</keyword>
<feature type="compositionally biased region" description="Polar residues" evidence="8">
    <location>
        <begin position="116"/>
        <end position="135"/>
    </location>
</feature>
<protein>
    <recommendedName>
        <fullName evidence="13">Bromo domain-containing protein</fullName>
    </recommendedName>
</protein>
<evidence type="ECO:0000256" key="5">
    <source>
        <dbReference type="ARBA" id="ARBA00023163"/>
    </source>
</evidence>
<comment type="caution">
    <text evidence="11">The sequence shown here is derived from an EMBL/GenBank/DDBJ whole genome shotgun (WGS) entry which is preliminary data.</text>
</comment>
<accession>A0A5C7HEB2</accession>
<evidence type="ECO:0000256" key="4">
    <source>
        <dbReference type="ARBA" id="ARBA00023117"/>
    </source>
</evidence>
<dbReference type="OrthoDB" id="21449at2759"/>
<feature type="region of interest" description="Disordered" evidence="8">
    <location>
        <begin position="15"/>
        <end position="46"/>
    </location>
</feature>
<dbReference type="GO" id="GO:0005634">
    <property type="term" value="C:nucleus"/>
    <property type="evidence" value="ECO:0007669"/>
    <property type="project" value="UniProtKB-SubCell"/>
</dbReference>
<dbReference type="SMART" id="SM00297">
    <property type="entry name" value="BROMO"/>
    <property type="match status" value="1"/>
</dbReference>
<feature type="compositionally biased region" description="Polar residues" evidence="8">
    <location>
        <begin position="529"/>
        <end position="547"/>
    </location>
</feature>
<feature type="compositionally biased region" description="Basic and acidic residues" evidence="8">
    <location>
        <begin position="153"/>
        <end position="163"/>
    </location>
</feature>
<dbReference type="EMBL" id="VAHF01000009">
    <property type="protein sequence ID" value="TXG54802.1"/>
    <property type="molecule type" value="Genomic_DNA"/>
</dbReference>
<gene>
    <name evidence="11" type="ORF">EZV62_020058</name>
</gene>
<sequence length="763" mass="84693">MGKFNKISRGYRRNNAFETAGESEGSGSSGRIDTEITASENSSAPMRKHINLNSDKLEAFGVPVQRLSLSSMSPPERKDLIHKFRLDLDQVRIMLKKVELQKTNGITMSSYSDILSRSNGKNGSQAKNFKKSSVMTCGPGKKANPVSNKGRGWSRDNSARVDSVKNQVSNPSTSNIYLMKQCETLLKRLMSHQYGWVFNTPVDVVKLNIPDYFTVIKHPMDFGTIMRKVTSAAYSSPLEFLADVRLTFSNAMTYNPPGNEFYVMADTLRKFFEARWKAIDKKLPVTEPQSLAEKSGPRLDVETAKAVPPAKKRKIETMHHEIVPEPVKRVMTEEEKHNLGRELESLLEEMPVNIIDFLKEQSSNGREGEGEIEIDIDDLSDDTLFTLRKLLDDYLEEKQKNQARAEPCEIELLNESGLSNSSMQHCKGNEPADEDIDIGGNEPPVSSYPPVEIEKDAGIKSSKCISPCNSSGNLISTAVVTDSESSSSSESESDGVKASSPINASKVSETLGHGAQFDEKTSGDDLLDGNQSGSGLDQLEHTSQQKPSPVESDFCQDGDSAPSERQVSPDKLYRAAILKNRFADTILKAREKTLSQGEKGDPEKLRREKEELELQRRKEKARLQAEAKAAEEAQKRAEAEAAAEARRKREVEREAARQALLKMEKTVEINENSRFLEDLEMLRSAPAEQLPSSVDETSPDHSQDGLGSFKFGGGSNPLEQLGLYMKEDDEEEDVEPAVVPKPLNELEEGEPNPLNEVEEGEID</sequence>
<dbReference type="InterPro" id="IPR038336">
    <property type="entry name" value="NET_sf"/>
</dbReference>
<evidence type="ECO:0000256" key="7">
    <source>
        <dbReference type="PROSITE-ProRule" id="PRU00035"/>
    </source>
</evidence>
<evidence type="ECO:0000256" key="6">
    <source>
        <dbReference type="ARBA" id="ARBA00023242"/>
    </source>
</evidence>
<dbReference type="PANTHER" id="PTHR46136:SF1">
    <property type="entry name" value="TRANSCRIPTION FACTOR GTE11-RELATED"/>
    <property type="match status" value="1"/>
</dbReference>
<feature type="region of interest" description="Disordered" evidence="8">
    <location>
        <begin position="419"/>
        <end position="451"/>
    </location>
</feature>
<keyword evidence="5" id="KW-0804">Transcription</keyword>
<dbReference type="InterPro" id="IPR027353">
    <property type="entry name" value="NET_dom"/>
</dbReference>
<name>A0A5C7HEB2_9ROSI</name>
<feature type="compositionally biased region" description="Acidic residues" evidence="8">
    <location>
        <begin position="745"/>
        <end position="763"/>
    </location>
</feature>
<dbReference type="InterPro" id="IPR036427">
    <property type="entry name" value="Bromodomain-like_sf"/>
</dbReference>
<feature type="region of interest" description="Disordered" evidence="8">
    <location>
        <begin position="116"/>
        <end position="167"/>
    </location>
</feature>
<evidence type="ECO:0000256" key="3">
    <source>
        <dbReference type="ARBA" id="ARBA00023054"/>
    </source>
</evidence>
<keyword evidence="3" id="KW-0175">Coiled coil</keyword>
<feature type="region of interest" description="Disordered" evidence="8">
    <location>
        <begin position="481"/>
        <end position="570"/>
    </location>
</feature>
<dbReference type="AlphaFoldDB" id="A0A5C7HEB2"/>
<keyword evidence="6" id="KW-0539">Nucleus</keyword>
<feature type="region of interest" description="Disordered" evidence="8">
    <location>
        <begin position="626"/>
        <end position="655"/>
    </location>
</feature>
<dbReference type="InterPro" id="IPR052442">
    <property type="entry name" value="Env_Response_Regulator"/>
</dbReference>
<feature type="region of interest" description="Disordered" evidence="8">
    <location>
        <begin position="686"/>
        <end position="763"/>
    </location>
</feature>